<dbReference type="PANTHER" id="PTHR31302:SF0">
    <property type="entry name" value="TRANSMEMBRANE PROTEIN WITH METALLOPHOSPHOESTERASE DOMAIN"/>
    <property type="match status" value="1"/>
</dbReference>
<dbReference type="EMBL" id="LAZR01000031">
    <property type="protein sequence ID" value="KKO02261.1"/>
    <property type="molecule type" value="Genomic_DNA"/>
</dbReference>
<gene>
    <name evidence="3" type="ORF">LCGC14_0106760</name>
</gene>
<evidence type="ECO:0000259" key="2">
    <source>
        <dbReference type="Pfam" id="PF00149"/>
    </source>
</evidence>
<dbReference type="InterPro" id="IPR029052">
    <property type="entry name" value="Metallo-depent_PP-like"/>
</dbReference>
<organism evidence="3">
    <name type="scientific">marine sediment metagenome</name>
    <dbReference type="NCBI Taxonomy" id="412755"/>
    <lineage>
        <taxon>unclassified sequences</taxon>
        <taxon>metagenomes</taxon>
        <taxon>ecological metagenomes</taxon>
    </lineage>
</organism>
<accession>A0A0F9VAU4</accession>
<dbReference type="InterPro" id="IPR004843">
    <property type="entry name" value="Calcineurin-like_PHP"/>
</dbReference>
<feature type="transmembrane region" description="Helical" evidence="1">
    <location>
        <begin position="60"/>
        <end position="90"/>
    </location>
</feature>
<feature type="transmembrane region" description="Helical" evidence="1">
    <location>
        <begin position="102"/>
        <end position="123"/>
    </location>
</feature>
<dbReference type="SUPFAM" id="SSF56300">
    <property type="entry name" value="Metallo-dependent phosphatases"/>
    <property type="match status" value="1"/>
</dbReference>
<evidence type="ECO:0000313" key="3">
    <source>
        <dbReference type="EMBL" id="KKO02261.1"/>
    </source>
</evidence>
<feature type="domain" description="Calcineurin-like phosphoesterase" evidence="2">
    <location>
        <begin position="147"/>
        <end position="312"/>
    </location>
</feature>
<dbReference type="GO" id="GO:0016787">
    <property type="term" value="F:hydrolase activity"/>
    <property type="evidence" value="ECO:0007669"/>
    <property type="project" value="InterPro"/>
</dbReference>
<evidence type="ECO:0000256" key="1">
    <source>
        <dbReference type="SAM" id="Phobius"/>
    </source>
</evidence>
<keyword evidence="1" id="KW-0472">Membrane</keyword>
<feature type="transmembrane region" description="Helical" evidence="1">
    <location>
        <begin position="6"/>
        <end position="23"/>
    </location>
</feature>
<keyword evidence="1" id="KW-0812">Transmembrane</keyword>
<name>A0A0F9VAU4_9ZZZZ</name>
<keyword evidence="1" id="KW-1133">Transmembrane helix</keyword>
<feature type="transmembrane region" description="Helical" evidence="1">
    <location>
        <begin position="30"/>
        <end position="54"/>
    </location>
</feature>
<dbReference type="InterPro" id="IPR051158">
    <property type="entry name" value="Metallophosphoesterase_sf"/>
</dbReference>
<dbReference type="Pfam" id="PF00149">
    <property type="entry name" value="Metallophos"/>
    <property type="match status" value="1"/>
</dbReference>
<protein>
    <recommendedName>
        <fullName evidence="2">Calcineurin-like phosphoesterase domain-containing protein</fullName>
    </recommendedName>
</protein>
<dbReference type="Gene3D" id="3.60.21.10">
    <property type="match status" value="1"/>
</dbReference>
<dbReference type="CDD" id="cd07385">
    <property type="entry name" value="MPP_YkuE_C"/>
    <property type="match status" value="1"/>
</dbReference>
<dbReference type="AlphaFoldDB" id="A0A0F9VAU4"/>
<proteinExistence type="predicted"/>
<sequence>MFHFVVAIPCLIVIFRYLVPLKWPLWFKFLLSIVLLFVAQHHLLTLLAFGSMFSPEVPRIIVLAVNWVFGTMLFLAVLQAAVDLITLVLMAVKRRRIAIPAALRYSMGALALGVAAFAVSQAARVPAVKDIEVAIQGLPAEFEGYEIVQLTDLHISRLFEAPWVEAVVAQTNALEPDLIVITGDLIDGDLDVRRDDVAPLQALSAPDGVYTIPGNHEYYFGYPEWMAHYQTLGIETLANQHVVIENSGASLVLAGVTDFSAAGNAFPAPDVDQALAGAPDNTAIIMLDHQPRNAGGAASAGVDLQLSGHTHGGMILGFDRLVARANNGFVSGFYDVQGMTLYVNNGTGLWPGFALRLGKPSELTRITLRQG</sequence>
<reference evidence="3" key="1">
    <citation type="journal article" date="2015" name="Nature">
        <title>Complex archaea that bridge the gap between prokaryotes and eukaryotes.</title>
        <authorList>
            <person name="Spang A."/>
            <person name="Saw J.H."/>
            <person name="Jorgensen S.L."/>
            <person name="Zaremba-Niedzwiedzka K."/>
            <person name="Martijn J."/>
            <person name="Lind A.E."/>
            <person name="van Eijk R."/>
            <person name="Schleper C."/>
            <person name="Guy L."/>
            <person name="Ettema T.J."/>
        </authorList>
    </citation>
    <scope>NUCLEOTIDE SEQUENCE</scope>
</reference>
<comment type="caution">
    <text evidence="3">The sequence shown here is derived from an EMBL/GenBank/DDBJ whole genome shotgun (WGS) entry which is preliminary data.</text>
</comment>
<dbReference type="PANTHER" id="PTHR31302">
    <property type="entry name" value="TRANSMEMBRANE PROTEIN WITH METALLOPHOSPHOESTERASE DOMAIN-RELATED"/>
    <property type="match status" value="1"/>
</dbReference>